<name>A0A8F3E5Z3_9CAUD</name>
<accession>A0A8F3E5Z3</accession>
<dbReference type="Proteomes" id="UP000693758">
    <property type="component" value="Segment"/>
</dbReference>
<evidence type="ECO:0000313" key="2">
    <source>
        <dbReference type="Proteomes" id="UP000693758"/>
    </source>
</evidence>
<gene>
    <name evidence="1" type="primary">13</name>
    <name evidence="1" type="ORF">SEA_SICARIUS2_13</name>
</gene>
<proteinExistence type="predicted"/>
<keyword evidence="2" id="KW-1185">Reference proteome</keyword>
<dbReference type="Pfam" id="PF05069">
    <property type="entry name" value="Phage_tail_S"/>
    <property type="match status" value="1"/>
</dbReference>
<dbReference type="InterPro" id="IPR006522">
    <property type="entry name" value="Phage_virion_morphogenesis"/>
</dbReference>
<evidence type="ECO:0000313" key="1">
    <source>
        <dbReference type="EMBL" id="QWY81918.1"/>
    </source>
</evidence>
<protein>
    <submittedName>
        <fullName evidence="1">Minor tail protein</fullName>
    </submittedName>
</protein>
<sequence length="157" mass="17797">MATVRFTSAGFEPFNLRLDRFSDQLGNAEPAMAEIARYQVEVVNKRQFTQQGTAETGGRWAPLSPPYARYKAKRRPGRPILVFDGDLRDSMIRPRAGVWETWDSGFVVGTAVDYAIYHQQGTPRMPARPLLGSPRKRDTQQMAKILQRWIVEGTVSL</sequence>
<dbReference type="EMBL" id="MW862982">
    <property type="protein sequence ID" value="QWY81918.1"/>
    <property type="molecule type" value="Genomic_DNA"/>
</dbReference>
<organism evidence="1 2">
    <name type="scientific">Arthrobacter phage Sicarius2</name>
    <dbReference type="NCBI Taxonomy" id="2836090"/>
    <lineage>
        <taxon>Viruses</taxon>
        <taxon>Duplodnaviria</taxon>
        <taxon>Heunggongvirae</taxon>
        <taxon>Uroviricota</taxon>
        <taxon>Caudoviricetes</taxon>
        <taxon>Berryhillviridae</taxon>
        <taxon>Sicariusvirus</taxon>
        <taxon>Sicariusvirus sicarius2</taxon>
    </lineage>
</organism>
<reference evidence="1" key="1">
    <citation type="submission" date="2021-04" db="EMBL/GenBank/DDBJ databases">
        <authorList>
            <person name="Black C."/>
            <person name="Barkhordar M.H."/>
            <person name="Chen C."/>
            <person name="Chin S.C."/>
            <person name="Fang R."/>
            <person name="Fontenot L.A."/>
            <person name="Fulinara C.P."/>
            <person name="Gaeta R."/>
            <person name="Hong M.-L.O."/>
            <person name="Jiang B.L."/>
            <person name="Kapinos A."/>
            <person name="Komaranchath M."/>
            <person name="Lan W.C."/>
            <person name="Mirjafari-Firoozabadi S.-A."/>
            <person name="Padua J.-W.P."/>
            <person name="Ramarapu R."/>
            <person name="Santana M.G."/>
            <person name="Shaffer R.D."/>
            <person name="Soumakis M."/>
            <person name="Torres N.C."/>
            <person name="Tseng A."/>
            <person name="Venkatesh S."/>
            <person name="Wang V."/>
            <person name="Yanovsky A.O."/>
            <person name="Nguyen M.A."/>
            <person name="Swift C.M."/>
            <person name="Mayet R.A."/>
            <person name="Chen A."/>
            <person name="Demo S."/>
            <person name="Tse V.Y."/>
            <person name="Garlena R.A."/>
            <person name="Russell D.A."/>
            <person name="Pope W.H."/>
            <person name="Jacobs-Sera D."/>
            <person name="Hatfull G.F."/>
            <person name="Reddi K."/>
            <person name="Moberg-Parker J."/>
            <person name="Freise A.C."/>
        </authorList>
    </citation>
    <scope>NUCLEOTIDE SEQUENCE</scope>
</reference>